<evidence type="ECO:0000313" key="11">
    <source>
        <dbReference type="Proteomes" id="UP000183868"/>
    </source>
</evidence>
<comment type="similarity">
    <text evidence="1 5">Belongs to the spermidine/spermine synthase family.</text>
</comment>
<dbReference type="EC" id="2.5.1.16" evidence="5"/>
<dbReference type="KEGG" id="caby:Cabys_4101"/>
<dbReference type="SUPFAM" id="SSF103473">
    <property type="entry name" value="MFS general substrate transporter"/>
    <property type="match status" value="2"/>
</dbReference>
<dbReference type="GO" id="GO:0004766">
    <property type="term" value="F:spermidine synthase activity"/>
    <property type="evidence" value="ECO:0007669"/>
    <property type="project" value="UniProtKB-UniRule"/>
</dbReference>
<keyword evidence="5" id="KW-1133">Transmembrane helix</keyword>
<dbReference type="GO" id="GO:0005886">
    <property type="term" value="C:plasma membrane"/>
    <property type="evidence" value="ECO:0007669"/>
    <property type="project" value="UniProtKB-SubCell"/>
</dbReference>
<dbReference type="Pfam" id="PF01564">
    <property type="entry name" value="Spermine_synth"/>
    <property type="match status" value="1"/>
</dbReference>
<sequence length="761" mass="86728">MPEKTNFSKRSLLFIFFLYGFTLTVLQIVYLRFFISIFYGNELTIGLFWFSWMLWTALGSYFFGRVRKVLEYLPSHHFLFGLVIPFTLLLMLFIRSRFLPVGSALPDFSTTIFTALVSLFLFGLLSGGLFPLYARLLNINTAQEIDTAGGQVYLWETAGSLVGGLLSGLVLIHFFHSTQIVIKVAILQFLLSFYFLSRTEKSRKSLIISIYFLIGFFALSSFLSSYQQRFKQLWRGMDIVEERSSPYSELVLTRLDHSFTLYQDGVPLFTIPDPQTAEETVHYALLLHDKPQTVLLIGGGFSGALFEILKHPSIRALHYVELDPEVIGIYKEFFPDNWRRLITDKRVAIHQTDGRNFLQHTRESFDLIITALPDPYTVQLNRFYSREFFALCKSRLQSGGILAFQVSASENYLNDAQKRYLKAIEQSFVPLFKNWGFLPGEKMQFFLIKDVHPPVVNSDSLIKRLRERRLETLFVQDYYIPFKLMPDRIRLFREAFEETQFPFYNSDYRPLAYYFDTILWAGKTSRILSGFLTRMFSVSFDGFLLIVFLPIFLGLGLSFFLRKRPLHSLAAVSGMFSIGFSVISLELLILLAFQVAHGYLYQQVAIFIALFMGGMAIGSYFSIRYSSTIYKSLQKLAIFVLAGVSLLSFLIGALLPFIGAMSHSQATFYFLAIVSGFCGGFSFPLFNRLYLSHKKDTSKSGIIYAWDLVGSLAGSILCSIILIPIYGLKLTGVFLGILNLIIGLFMAAVYWGKSDCGAGGE</sequence>
<dbReference type="PaxDb" id="880073-Calab_1044"/>
<feature type="transmembrane region" description="Helical" evidence="5">
    <location>
        <begin position="568"/>
        <end position="593"/>
    </location>
</feature>
<comment type="subcellular location">
    <subcellularLocation>
        <location evidence="5">Cell membrane</location>
        <topology evidence="5">Multi-pass membrane protein</topology>
    </subcellularLocation>
</comment>
<dbReference type="InterPro" id="IPR001045">
    <property type="entry name" value="Spermi_synthase"/>
</dbReference>
<dbReference type="GO" id="GO:0005829">
    <property type="term" value="C:cytosol"/>
    <property type="evidence" value="ECO:0007669"/>
    <property type="project" value="TreeGrafter"/>
</dbReference>
<protein>
    <recommendedName>
        <fullName evidence="5">Polyamine aminopropyltransferase</fullName>
    </recommendedName>
    <alternativeName>
        <fullName evidence="5">Putrescine aminopropyltransferase</fullName>
        <shortName evidence="5">PAPT</shortName>
    </alternativeName>
    <alternativeName>
        <fullName evidence="5">Spermidine synthase</fullName>
        <shortName evidence="5">SPDS</shortName>
        <shortName evidence="5">SPDSY</shortName>
        <ecNumber evidence="5">2.5.1.16</ecNumber>
    </alternativeName>
</protein>
<dbReference type="EMBL" id="CM001402">
    <property type="protein sequence ID" value="EHO40676.1"/>
    <property type="molecule type" value="Genomic_DNA"/>
</dbReference>
<feature type="transmembrane region" description="Helical" evidence="5">
    <location>
        <begin position="108"/>
        <end position="132"/>
    </location>
</feature>
<dbReference type="PANTHER" id="PTHR11558">
    <property type="entry name" value="SPERMIDINE/SPERMINE SYNTHASE"/>
    <property type="match status" value="1"/>
</dbReference>
<comment type="catalytic activity">
    <reaction evidence="5">
        <text>S-adenosyl 3-(methylsulfanyl)propylamine + putrescine = S-methyl-5'-thioadenosine + spermidine + H(+)</text>
        <dbReference type="Rhea" id="RHEA:12721"/>
        <dbReference type="ChEBI" id="CHEBI:15378"/>
        <dbReference type="ChEBI" id="CHEBI:17509"/>
        <dbReference type="ChEBI" id="CHEBI:57443"/>
        <dbReference type="ChEBI" id="CHEBI:57834"/>
        <dbReference type="ChEBI" id="CHEBI:326268"/>
        <dbReference type="EC" id="2.5.1.16"/>
    </reaction>
</comment>
<dbReference type="GO" id="GO:0008295">
    <property type="term" value="P:spermidine biosynthetic process"/>
    <property type="evidence" value="ECO:0007669"/>
    <property type="project" value="UniProtKB-UniRule"/>
</dbReference>
<comment type="pathway">
    <text evidence="5">Amine and polyamine biosynthesis; spermidine biosynthesis; spermidine from putrescine: step 1/1.</text>
</comment>
<feature type="binding site" evidence="5">
    <location>
        <begin position="353"/>
        <end position="354"/>
    </location>
    <ligand>
        <name>S-methyl-5'-thioadenosine</name>
        <dbReference type="ChEBI" id="CHEBI:17509"/>
    </ligand>
</feature>
<dbReference type="HAMAP" id="MF_00198">
    <property type="entry name" value="Spermidine_synth"/>
    <property type="match status" value="1"/>
</dbReference>
<feature type="transmembrane region" description="Helical" evidence="5">
    <location>
        <begin position="180"/>
        <end position="196"/>
    </location>
</feature>
<evidence type="ECO:0000256" key="5">
    <source>
        <dbReference type="HAMAP-Rule" id="MF_00198"/>
    </source>
</evidence>
<comment type="subunit">
    <text evidence="5">Homodimer or homotetramer.</text>
</comment>
<dbReference type="eggNOG" id="COG0421">
    <property type="taxonomic scope" value="Bacteria"/>
</dbReference>
<dbReference type="InterPro" id="IPR029063">
    <property type="entry name" value="SAM-dependent_MTases_sf"/>
</dbReference>
<evidence type="ECO:0000256" key="6">
    <source>
        <dbReference type="PROSITE-ProRule" id="PRU00354"/>
    </source>
</evidence>
<feature type="transmembrane region" description="Helical" evidence="5">
    <location>
        <begin position="599"/>
        <end position="623"/>
    </location>
</feature>
<dbReference type="InterPro" id="IPR036259">
    <property type="entry name" value="MFS_trans_sf"/>
</dbReference>
<comment type="caution">
    <text evidence="5 6">Lacks conserved residue(s) required for the propagation of feature annotation.</text>
</comment>
<evidence type="ECO:0000256" key="4">
    <source>
        <dbReference type="ARBA" id="ARBA00023115"/>
    </source>
</evidence>
<dbReference type="Proteomes" id="UP000183868">
    <property type="component" value="Chromosome"/>
</dbReference>
<organism evidence="9 10">
    <name type="scientific">Caldithrix abyssi DSM 13497</name>
    <dbReference type="NCBI Taxonomy" id="880073"/>
    <lineage>
        <taxon>Bacteria</taxon>
        <taxon>Pseudomonadati</taxon>
        <taxon>Calditrichota</taxon>
        <taxon>Calditrichia</taxon>
        <taxon>Calditrichales</taxon>
        <taxon>Calditrichaceae</taxon>
        <taxon>Caldithrix</taxon>
    </lineage>
</organism>
<feature type="transmembrane region" description="Helical" evidence="5">
    <location>
        <begin position="542"/>
        <end position="561"/>
    </location>
</feature>
<dbReference type="PANTHER" id="PTHR11558:SF11">
    <property type="entry name" value="SPERMIDINE SYNTHASE"/>
    <property type="match status" value="1"/>
</dbReference>
<evidence type="ECO:0000256" key="2">
    <source>
        <dbReference type="ARBA" id="ARBA00022679"/>
    </source>
</evidence>
<feature type="transmembrane region" description="Helical" evidence="5">
    <location>
        <begin position="153"/>
        <end position="174"/>
    </location>
</feature>
<dbReference type="STRING" id="880073.Cabys_4101"/>
<keyword evidence="5" id="KW-0472">Membrane</keyword>
<dbReference type="AlphaFoldDB" id="H1XVU9"/>
<dbReference type="HOGENOM" id="CLU_366270_0_0_0"/>
<dbReference type="Proteomes" id="UP000004671">
    <property type="component" value="Chromosome"/>
</dbReference>
<dbReference type="InParanoid" id="H1XVU9"/>
<keyword evidence="3 5" id="KW-0745">Spermidine biosynthesis</keyword>
<proteinExistence type="inferred from homology"/>
<reference evidence="9 10" key="1">
    <citation type="submission" date="2011-09" db="EMBL/GenBank/DDBJ databases">
        <title>The permanent draft genome of Caldithrix abyssi DSM 13497.</title>
        <authorList>
            <consortium name="US DOE Joint Genome Institute (JGI-PGF)"/>
            <person name="Lucas S."/>
            <person name="Han J."/>
            <person name="Lapidus A."/>
            <person name="Bruce D."/>
            <person name="Goodwin L."/>
            <person name="Pitluck S."/>
            <person name="Peters L."/>
            <person name="Kyrpides N."/>
            <person name="Mavromatis K."/>
            <person name="Ivanova N."/>
            <person name="Mikhailova N."/>
            <person name="Chertkov O."/>
            <person name="Detter J.C."/>
            <person name="Tapia R."/>
            <person name="Han C."/>
            <person name="Land M."/>
            <person name="Hauser L."/>
            <person name="Markowitz V."/>
            <person name="Cheng J.-F."/>
            <person name="Hugenholtz P."/>
            <person name="Woyke T."/>
            <person name="Wu D."/>
            <person name="Spring S."/>
            <person name="Brambilla E."/>
            <person name="Klenk H.-P."/>
            <person name="Eisen J.A."/>
        </authorList>
    </citation>
    <scope>NUCLEOTIDE SEQUENCE [LARGE SCALE GENOMIC DNA]</scope>
    <source>
        <strain evidence="9 10">DSM 13497</strain>
    </source>
</reference>
<dbReference type="InterPro" id="IPR030374">
    <property type="entry name" value="PABS"/>
</dbReference>
<feature type="transmembrane region" description="Helical" evidence="5">
    <location>
        <begin position="12"/>
        <end position="39"/>
    </location>
</feature>
<gene>
    <name evidence="5 8" type="primary">speE</name>
    <name evidence="8" type="ORF">Cabys_4101</name>
    <name evidence="9" type="ORF">Calab_1044</name>
</gene>
<feature type="transmembrane region" description="Helical" evidence="5">
    <location>
        <begin position="76"/>
        <end position="96"/>
    </location>
</feature>
<evidence type="ECO:0000313" key="10">
    <source>
        <dbReference type="Proteomes" id="UP000004671"/>
    </source>
</evidence>
<feature type="transmembrane region" description="Helical" evidence="5">
    <location>
        <begin position="732"/>
        <end position="751"/>
    </location>
</feature>
<dbReference type="CDD" id="cd02440">
    <property type="entry name" value="AdoMet_MTases"/>
    <property type="match status" value="1"/>
</dbReference>
<reference evidence="8 11" key="2">
    <citation type="submission" date="2016-11" db="EMBL/GenBank/DDBJ databases">
        <title>Genomic analysis of Caldithrix abyssi and proposal of a novel bacterial phylum Caldithrichaeota.</title>
        <authorList>
            <person name="Kublanov I."/>
            <person name="Sigalova O."/>
            <person name="Gavrilov S."/>
            <person name="Lebedinsky A."/>
            <person name="Ivanova N."/>
            <person name="Daum C."/>
            <person name="Reddy T."/>
            <person name="Klenk H.P."/>
            <person name="Goker M."/>
            <person name="Reva O."/>
            <person name="Miroshnichenko M."/>
            <person name="Kyprides N."/>
            <person name="Woyke T."/>
            <person name="Gelfand M."/>
        </authorList>
    </citation>
    <scope>NUCLEOTIDE SEQUENCE [LARGE SCALE GENOMIC DNA]</scope>
    <source>
        <strain evidence="8 11">LF13</strain>
    </source>
</reference>
<name>H1XVU9_CALAY</name>
<feature type="binding site" evidence="5">
    <location>
        <position position="321"/>
    </location>
    <ligand>
        <name>S-methyl-5'-thioadenosine</name>
        <dbReference type="ChEBI" id="CHEBI:17509"/>
    </ligand>
</feature>
<feature type="transmembrane region" description="Helical" evidence="5">
    <location>
        <begin position="45"/>
        <end position="64"/>
    </location>
</feature>
<dbReference type="PROSITE" id="PS51006">
    <property type="entry name" value="PABS_2"/>
    <property type="match status" value="1"/>
</dbReference>
<dbReference type="Gene3D" id="3.40.50.150">
    <property type="entry name" value="Vaccinia Virus protein VP39"/>
    <property type="match status" value="1"/>
</dbReference>
<evidence type="ECO:0000313" key="9">
    <source>
        <dbReference type="EMBL" id="EHO40676.1"/>
    </source>
</evidence>
<evidence type="ECO:0000256" key="3">
    <source>
        <dbReference type="ARBA" id="ARBA00023066"/>
    </source>
</evidence>
<dbReference type="UniPathway" id="UPA00248">
    <property type="reaction ID" value="UER00314"/>
</dbReference>
<accession>H1XVU9</accession>
<dbReference type="OrthoDB" id="225091at2"/>
<keyword evidence="10" id="KW-1185">Reference proteome</keyword>
<keyword evidence="5" id="KW-0812">Transmembrane</keyword>
<evidence type="ECO:0000259" key="7">
    <source>
        <dbReference type="PROSITE" id="PS51006"/>
    </source>
</evidence>
<comment type="caution">
    <text evidence="5">Lacks the conserved Asp active site.</text>
</comment>
<feature type="transmembrane region" description="Helical" evidence="5">
    <location>
        <begin position="703"/>
        <end position="726"/>
    </location>
</feature>
<feature type="transmembrane region" description="Helical" evidence="5">
    <location>
        <begin position="208"/>
        <end position="226"/>
    </location>
</feature>
<comment type="function">
    <text evidence="5">Catalyzes the irreversible transfer of a propylamine group from the amino donor S-adenosylmethioninamine (decarboxy-AdoMet) to putrescine (1,4-diaminobutane) to yield spermidine.</text>
</comment>
<dbReference type="EMBL" id="CP018099">
    <property type="protein sequence ID" value="APF20846.1"/>
    <property type="molecule type" value="Genomic_DNA"/>
</dbReference>
<evidence type="ECO:0000256" key="1">
    <source>
        <dbReference type="ARBA" id="ARBA00007867"/>
    </source>
</evidence>
<dbReference type="RefSeq" id="WP_006927699.1">
    <property type="nucleotide sequence ID" value="NZ_CM001402.1"/>
</dbReference>
<dbReference type="NCBIfam" id="NF037959">
    <property type="entry name" value="MFS_SpdSyn"/>
    <property type="match status" value="1"/>
</dbReference>
<keyword evidence="5" id="KW-1003">Cell membrane</keyword>
<keyword evidence="2 5" id="KW-0808">Transferase</keyword>
<feature type="transmembrane region" description="Helical" evidence="5">
    <location>
        <begin position="635"/>
        <end position="660"/>
    </location>
</feature>
<evidence type="ECO:0000313" key="8">
    <source>
        <dbReference type="EMBL" id="APF20846.1"/>
    </source>
</evidence>
<feature type="domain" description="PABS" evidence="7">
    <location>
        <begin position="220"/>
        <end position="449"/>
    </location>
</feature>
<dbReference type="SUPFAM" id="SSF53335">
    <property type="entry name" value="S-adenosyl-L-methionine-dependent methyltransferases"/>
    <property type="match status" value="1"/>
</dbReference>
<keyword evidence="4 5" id="KW-0620">Polyamine biosynthesis</keyword>
<feature type="transmembrane region" description="Helical" evidence="5">
    <location>
        <begin position="666"/>
        <end position="691"/>
    </location>
</feature>